<dbReference type="InterPro" id="IPR050303">
    <property type="entry name" value="GatZ_KbaZ_carbometab"/>
</dbReference>
<organism evidence="2 3">
    <name type="scientific">Pannonibacter tanglangensis</name>
    <dbReference type="NCBI Taxonomy" id="2750084"/>
    <lineage>
        <taxon>Bacteria</taxon>
        <taxon>Pseudomonadati</taxon>
        <taxon>Pseudomonadota</taxon>
        <taxon>Alphaproteobacteria</taxon>
        <taxon>Hyphomicrobiales</taxon>
        <taxon>Stappiaceae</taxon>
        <taxon>Pannonibacter</taxon>
    </lineage>
</organism>
<dbReference type="EMBL" id="JAABLQ010000002">
    <property type="protein sequence ID" value="NBN79574.1"/>
    <property type="molecule type" value="Genomic_DNA"/>
</dbReference>
<dbReference type="InterPro" id="IPR013785">
    <property type="entry name" value="Aldolase_TIM"/>
</dbReference>
<keyword evidence="2" id="KW-0418">Kinase</keyword>
<dbReference type="InterPro" id="IPR012062">
    <property type="entry name" value="GatZ/KbaZ-like"/>
</dbReference>
<dbReference type="GO" id="GO:0016301">
    <property type="term" value="F:kinase activity"/>
    <property type="evidence" value="ECO:0007669"/>
    <property type="project" value="UniProtKB-KW"/>
</dbReference>
<dbReference type="Gene3D" id="3.20.20.70">
    <property type="entry name" value="Aldolase class I"/>
    <property type="match status" value="1"/>
</dbReference>
<protein>
    <submittedName>
        <fullName evidence="2">Tagatose-6-phosphate kinase</fullName>
    </submittedName>
</protein>
<name>A0A7X5J992_9HYPH</name>
<dbReference type="PIRSF" id="PIRSF009264">
    <property type="entry name" value="TagBP_ald_AgaZ"/>
    <property type="match status" value="1"/>
</dbReference>
<evidence type="ECO:0000313" key="2">
    <source>
        <dbReference type="EMBL" id="NBN79574.1"/>
    </source>
</evidence>
<comment type="pathway">
    <text evidence="1">Carbohydrate metabolism.</text>
</comment>
<sequence>MDKLTSFLRANRAGSGKAMPSVCSAHEHVLMASLMMAQSHQQTILIEATSNQVNQFGGYTGMEPIDFANYIERVAKAVGADMDLVILGGDHLGPQVWRSEPADVAMRHAADMIRDYVNAGFRKIHLDCSEGCAGEPAQVGDALAAARAAQLAKVCEETAPGQVLYVIGTEVPPPGGARADEHGITPTSPERARATLEAHRQAFAALGLDAAFARVRGLVVQPGLEFGPAHVDHFDRMQPDLLSAALDGYPDLCFEAHSTDYQRKDVYPDLARRHFGILKVGPALTFAWREALYGLSHIDSWLHGKPHISQTMEKLMLANPKPWQGHYPDDRALRHFGYADRIRYYWNDPRARKAINAMLTRLAGTTIPEPLLHAYIPKFTASLAGIMTRRGIPLSKAILLASVKLALEPYMEDRTSWLTAQ</sequence>
<dbReference type="SUPFAM" id="SSF51569">
    <property type="entry name" value="Aldolase"/>
    <property type="match status" value="1"/>
</dbReference>
<dbReference type="PANTHER" id="PTHR32502:SF2">
    <property type="entry name" value="D-TAGATOSE-1,6-BISPHOSPHATE ALDOLASE SUBUNIT KBAZ"/>
    <property type="match status" value="1"/>
</dbReference>
<dbReference type="GO" id="GO:0009401">
    <property type="term" value="P:phosphoenolpyruvate-dependent sugar phosphotransferase system"/>
    <property type="evidence" value="ECO:0007669"/>
    <property type="project" value="TreeGrafter"/>
</dbReference>
<dbReference type="Pfam" id="PF08013">
    <property type="entry name" value="GatZ_KbaZ-like"/>
    <property type="match status" value="1"/>
</dbReference>
<dbReference type="RefSeq" id="WP_161709213.1">
    <property type="nucleotide sequence ID" value="NZ_JAABLQ010000002.1"/>
</dbReference>
<gene>
    <name evidence="2" type="ORF">GWI72_14960</name>
</gene>
<keyword evidence="2" id="KW-0808">Transferase</keyword>
<dbReference type="Gene3D" id="1.10.400.20">
    <property type="entry name" value="putative tagatose 6-phosphate kinase domain like"/>
    <property type="match status" value="1"/>
</dbReference>
<evidence type="ECO:0000313" key="3">
    <source>
        <dbReference type="Proteomes" id="UP000586722"/>
    </source>
</evidence>
<reference evidence="3" key="1">
    <citation type="submission" date="2020-01" db="EMBL/GenBank/DDBJ databases">
        <authorList>
            <person name="Fang Y."/>
            <person name="Sun R."/>
            <person name="Nie L."/>
            <person name="He J."/>
            <person name="Hao L."/>
            <person name="Wang L."/>
            <person name="Su S."/>
            <person name="Lv E."/>
            <person name="Zhang Z."/>
            <person name="Xie R."/>
            <person name="Liu H."/>
        </authorList>
    </citation>
    <scope>NUCLEOTIDE SEQUENCE [LARGE SCALE GENOMIC DNA]</scope>
    <source>
        <strain evidence="3">XCT-53</strain>
    </source>
</reference>
<dbReference type="Proteomes" id="UP000586722">
    <property type="component" value="Unassembled WGS sequence"/>
</dbReference>
<evidence type="ECO:0000256" key="1">
    <source>
        <dbReference type="ARBA" id="ARBA00005007"/>
    </source>
</evidence>
<proteinExistence type="predicted"/>
<comment type="caution">
    <text evidence="2">The sequence shown here is derived from an EMBL/GenBank/DDBJ whole genome shotgun (WGS) entry which is preliminary data.</text>
</comment>
<keyword evidence="3" id="KW-1185">Reference proteome</keyword>
<accession>A0A7X5J992</accession>
<dbReference type="GO" id="GO:0005975">
    <property type="term" value="P:carbohydrate metabolic process"/>
    <property type="evidence" value="ECO:0007669"/>
    <property type="project" value="InterPro"/>
</dbReference>
<dbReference type="GO" id="GO:0005886">
    <property type="term" value="C:plasma membrane"/>
    <property type="evidence" value="ECO:0007669"/>
    <property type="project" value="TreeGrafter"/>
</dbReference>
<dbReference type="AlphaFoldDB" id="A0A7X5J992"/>
<dbReference type="PANTHER" id="PTHR32502">
    <property type="entry name" value="N-ACETYLGALACTOSAMINE PERMEASE II COMPONENT-RELATED"/>
    <property type="match status" value="1"/>
</dbReference>